<accession>A0A0D8J743</accession>
<keyword evidence="1" id="KW-1133">Transmembrane helix</keyword>
<dbReference type="Pfam" id="PF13795">
    <property type="entry name" value="HupE_UreJ_2"/>
    <property type="match status" value="1"/>
</dbReference>
<evidence type="ECO:0000313" key="3">
    <source>
        <dbReference type="Proteomes" id="UP000032544"/>
    </source>
</evidence>
<dbReference type="PATRIC" id="fig|1544798.3.peg.4440"/>
<proteinExistence type="predicted"/>
<feature type="transmembrane region" description="Helical" evidence="1">
    <location>
        <begin position="71"/>
        <end position="91"/>
    </location>
</feature>
<keyword evidence="1" id="KW-0472">Membrane</keyword>
<sequence>MSLFEMYLKLGFKHIIDIHGYDHIVFVLALCAGYNLSQFKKIFILITAFTIGHSITLALSTLNVVNVSSDIIEFLIPATICVTAIANIIPFKAKNNRVVYVLTLFFGLIHGLGFSNYLKQLLGRESNILTPLLAFNIGLELGQLLILAIYFALMFITVQLFRSKSDFWRIFVSGMAFGISIILMIEKAPAVF</sequence>
<feature type="transmembrane region" description="Helical" evidence="1">
    <location>
        <begin position="133"/>
        <end position="155"/>
    </location>
</feature>
<dbReference type="OrthoDB" id="9808870at2"/>
<dbReference type="RefSeq" id="WP_045033236.1">
    <property type="nucleotide sequence ID" value="NZ_JRHC01000006.1"/>
</dbReference>
<feature type="transmembrane region" description="Helical" evidence="1">
    <location>
        <begin position="43"/>
        <end position="65"/>
    </location>
</feature>
<feature type="transmembrane region" description="Helical" evidence="1">
    <location>
        <begin position="98"/>
        <end position="118"/>
    </location>
</feature>
<feature type="transmembrane region" description="Helical" evidence="1">
    <location>
        <begin position="167"/>
        <end position="185"/>
    </location>
</feature>
<feature type="transmembrane region" description="Helical" evidence="1">
    <location>
        <begin position="20"/>
        <end position="36"/>
    </location>
</feature>
<reference evidence="2 3" key="1">
    <citation type="submission" date="2014-09" db="EMBL/GenBank/DDBJ databases">
        <title>Draft Genome Sequence of Draconibacterium sp. JN14CK-3.</title>
        <authorList>
            <person name="Dong C."/>
            <person name="Lai Q."/>
            <person name="Shao Z."/>
        </authorList>
    </citation>
    <scope>NUCLEOTIDE SEQUENCE [LARGE SCALE GENOMIC DNA]</scope>
    <source>
        <strain evidence="2 3">JN14CK-3</strain>
    </source>
</reference>
<dbReference type="AlphaFoldDB" id="A0A0D8J743"/>
<organism evidence="2 3">
    <name type="scientific">Draconibacterium sediminis</name>
    <dbReference type="NCBI Taxonomy" id="1544798"/>
    <lineage>
        <taxon>Bacteria</taxon>
        <taxon>Pseudomonadati</taxon>
        <taxon>Bacteroidota</taxon>
        <taxon>Bacteroidia</taxon>
        <taxon>Marinilabiliales</taxon>
        <taxon>Prolixibacteraceae</taxon>
        <taxon>Draconibacterium</taxon>
    </lineage>
</organism>
<evidence type="ECO:0000313" key="2">
    <source>
        <dbReference type="EMBL" id="KJF42326.1"/>
    </source>
</evidence>
<gene>
    <name evidence="2" type="ORF">LH29_21300</name>
</gene>
<dbReference type="EMBL" id="JRHC01000006">
    <property type="protein sequence ID" value="KJF42326.1"/>
    <property type="molecule type" value="Genomic_DNA"/>
</dbReference>
<dbReference type="InterPro" id="IPR032809">
    <property type="entry name" value="Put_HupE_UreJ"/>
</dbReference>
<keyword evidence="1" id="KW-0812">Transmembrane</keyword>
<comment type="caution">
    <text evidence="2">The sequence shown here is derived from an EMBL/GenBank/DDBJ whole genome shotgun (WGS) entry which is preliminary data.</text>
</comment>
<protein>
    <submittedName>
        <fullName evidence="2">HupE / UreJ protein</fullName>
    </submittedName>
</protein>
<evidence type="ECO:0000256" key="1">
    <source>
        <dbReference type="SAM" id="Phobius"/>
    </source>
</evidence>
<dbReference type="STRING" id="1544798.LH29_21300"/>
<name>A0A0D8J743_9BACT</name>
<keyword evidence="3" id="KW-1185">Reference proteome</keyword>
<dbReference type="Proteomes" id="UP000032544">
    <property type="component" value="Unassembled WGS sequence"/>
</dbReference>